<feature type="transmembrane region" description="Helical" evidence="7">
    <location>
        <begin position="21"/>
        <end position="45"/>
    </location>
</feature>
<reference evidence="8 9" key="1">
    <citation type="journal article" date="2016" name="Nat. Commun.">
        <title>Thousands of microbial genomes shed light on interconnected biogeochemical processes in an aquifer system.</title>
        <authorList>
            <person name="Anantharaman K."/>
            <person name="Brown C.T."/>
            <person name="Hug L.A."/>
            <person name="Sharon I."/>
            <person name="Castelle C.J."/>
            <person name="Probst A.J."/>
            <person name="Thomas B.C."/>
            <person name="Singh A."/>
            <person name="Wilkins M.J."/>
            <person name="Karaoz U."/>
            <person name="Brodie E.L."/>
            <person name="Williams K.H."/>
            <person name="Hubbard S.S."/>
            <person name="Banfield J.F."/>
        </authorList>
    </citation>
    <scope>NUCLEOTIDE SEQUENCE [LARGE SCALE GENOMIC DNA]</scope>
</reference>
<evidence type="ECO:0000256" key="4">
    <source>
        <dbReference type="ARBA" id="ARBA00022692"/>
    </source>
</evidence>
<feature type="transmembrane region" description="Helical" evidence="7">
    <location>
        <begin position="239"/>
        <end position="258"/>
    </location>
</feature>
<feature type="transmembrane region" description="Helical" evidence="7">
    <location>
        <begin position="334"/>
        <end position="354"/>
    </location>
</feature>
<name>A0A1F5GVL0_9BACT</name>
<evidence type="ECO:0000256" key="7">
    <source>
        <dbReference type="SAM" id="Phobius"/>
    </source>
</evidence>
<dbReference type="GO" id="GO:0005886">
    <property type="term" value="C:plasma membrane"/>
    <property type="evidence" value="ECO:0007669"/>
    <property type="project" value="UniProtKB-SubCell"/>
</dbReference>
<evidence type="ECO:0000256" key="6">
    <source>
        <dbReference type="ARBA" id="ARBA00023136"/>
    </source>
</evidence>
<feature type="transmembrane region" description="Helical" evidence="7">
    <location>
        <begin position="116"/>
        <end position="136"/>
    </location>
</feature>
<sequence>MANSYEQLDIEFIKRKAISGVVTFTLRTFFIQIYTFFATFVLTILLSPEVFGVYFIVLALINILVYFSDVGLAAALIQKKEEPKRIDLITTFTIQQSIVLFLVAIGLIFSGRIANFYNLSVDGLLLLRMLIFSLLLSSLKTIPSILLERHLKFTRFVIPQIVENFVFYTLAIILALNGFGISSITWSIFARGLIGLILIYILSPFKPDIGFNIKSAKRLVSFGIPFQLNSIIALIKDDLLIVVIGKILPIIQIGYIGWSQRFAFLPLRFIMDNVIKVTFPAYSRLQNDLNYMKSAIEKSLFFVTFIIYPLISGLVVIAPMVIKIVPNYSKWEPALPLLYFFAINAIFAAVNTTLTNTLFALGKPSIILKLMMLWTILTWVLTFFFIKLFGFAGVAIASAMVSISTSIIIYFVNKEIKISITRNIYGPIVASGVMFFSLKIIEQNLPVNIFSLIFIIMIGMIIYIILSFLILREKLTESLKIVLSVIFPMK</sequence>
<evidence type="ECO:0000256" key="3">
    <source>
        <dbReference type="ARBA" id="ARBA00022475"/>
    </source>
</evidence>
<dbReference type="AlphaFoldDB" id="A0A1F5GVL0"/>
<feature type="transmembrane region" description="Helical" evidence="7">
    <location>
        <begin position="215"/>
        <end position="233"/>
    </location>
</feature>
<comment type="caution">
    <text evidence="8">The sequence shown here is derived from an EMBL/GenBank/DDBJ whole genome shotgun (WGS) entry which is preliminary data.</text>
</comment>
<comment type="subcellular location">
    <subcellularLocation>
        <location evidence="1">Cell membrane</location>
        <topology evidence="1">Multi-pass membrane protein</topology>
    </subcellularLocation>
</comment>
<feature type="transmembrane region" description="Helical" evidence="7">
    <location>
        <begin position="392"/>
        <end position="412"/>
    </location>
</feature>
<evidence type="ECO:0000256" key="1">
    <source>
        <dbReference type="ARBA" id="ARBA00004651"/>
    </source>
</evidence>
<keyword evidence="6 7" id="KW-0472">Membrane</keyword>
<keyword evidence="3" id="KW-1003">Cell membrane</keyword>
<feature type="transmembrane region" description="Helical" evidence="7">
    <location>
        <begin position="300"/>
        <end position="322"/>
    </location>
</feature>
<proteinExistence type="inferred from homology"/>
<dbReference type="InterPro" id="IPR050833">
    <property type="entry name" value="Poly_Biosynth_Transport"/>
</dbReference>
<evidence type="ECO:0000313" key="8">
    <source>
        <dbReference type="EMBL" id="OGD95807.1"/>
    </source>
</evidence>
<dbReference type="Proteomes" id="UP000178336">
    <property type="component" value="Unassembled WGS sequence"/>
</dbReference>
<feature type="transmembrane region" description="Helical" evidence="7">
    <location>
        <begin position="447"/>
        <end position="471"/>
    </location>
</feature>
<accession>A0A1F5GVL0</accession>
<dbReference type="Pfam" id="PF13440">
    <property type="entry name" value="Polysacc_synt_3"/>
    <property type="match status" value="1"/>
</dbReference>
<gene>
    <name evidence="8" type="ORF">A3A48_00675</name>
</gene>
<feature type="transmembrane region" description="Helical" evidence="7">
    <location>
        <begin position="51"/>
        <end position="76"/>
    </location>
</feature>
<dbReference type="PANTHER" id="PTHR30250:SF10">
    <property type="entry name" value="LIPOPOLYSACCHARIDE BIOSYNTHESIS PROTEIN WZXC"/>
    <property type="match status" value="1"/>
</dbReference>
<evidence type="ECO:0000256" key="2">
    <source>
        <dbReference type="ARBA" id="ARBA00007430"/>
    </source>
</evidence>
<dbReference type="PANTHER" id="PTHR30250">
    <property type="entry name" value="PST FAMILY PREDICTED COLANIC ACID TRANSPORTER"/>
    <property type="match status" value="1"/>
</dbReference>
<dbReference type="STRING" id="1797724.A3A48_00675"/>
<organism evidence="8 9">
    <name type="scientific">Candidatus Curtissbacteria bacterium RIFCSPLOWO2_01_FULL_37_9</name>
    <dbReference type="NCBI Taxonomy" id="1797724"/>
    <lineage>
        <taxon>Bacteria</taxon>
        <taxon>Candidatus Curtissiibacteriota</taxon>
    </lineage>
</organism>
<comment type="similarity">
    <text evidence="2">Belongs to the polysaccharide synthase family.</text>
</comment>
<evidence type="ECO:0000313" key="9">
    <source>
        <dbReference type="Proteomes" id="UP000178336"/>
    </source>
</evidence>
<feature type="transmembrane region" description="Helical" evidence="7">
    <location>
        <begin position="366"/>
        <end position="386"/>
    </location>
</feature>
<feature type="transmembrane region" description="Helical" evidence="7">
    <location>
        <begin position="424"/>
        <end position="441"/>
    </location>
</feature>
<feature type="transmembrane region" description="Helical" evidence="7">
    <location>
        <begin position="184"/>
        <end position="203"/>
    </location>
</feature>
<feature type="transmembrane region" description="Helical" evidence="7">
    <location>
        <begin position="156"/>
        <end position="178"/>
    </location>
</feature>
<evidence type="ECO:0000256" key="5">
    <source>
        <dbReference type="ARBA" id="ARBA00022989"/>
    </source>
</evidence>
<dbReference type="EMBL" id="MFBN01000008">
    <property type="protein sequence ID" value="OGD95807.1"/>
    <property type="molecule type" value="Genomic_DNA"/>
</dbReference>
<feature type="transmembrane region" description="Helical" evidence="7">
    <location>
        <begin position="88"/>
        <end position="110"/>
    </location>
</feature>
<keyword evidence="5 7" id="KW-1133">Transmembrane helix</keyword>
<keyword evidence="4 7" id="KW-0812">Transmembrane</keyword>
<protein>
    <submittedName>
        <fullName evidence="8">Uncharacterized protein</fullName>
    </submittedName>
</protein>